<evidence type="ECO:0000256" key="2">
    <source>
        <dbReference type="SAM" id="SignalP"/>
    </source>
</evidence>
<proteinExistence type="predicted"/>
<keyword evidence="4" id="KW-1185">Reference proteome</keyword>
<dbReference type="EMBL" id="CAAALY010258210">
    <property type="protein sequence ID" value="VEL38538.1"/>
    <property type="molecule type" value="Genomic_DNA"/>
</dbReference>
<name>A0A3S5C6H6_9PLAT</name>
<feature type="chain" id="PRO_5018784419" evidence="2">
    <location>
        <begin position="25"/>
        <end position="192"/>
    </location>
</feature>
<feature type="signal peptide" evidence="2">
    <location>
        <begin position="1"/>
        <end position="24"/>
    </location>
</feature>
<dbReference type="Proteomes" id="UP000784294">
    <property type="component" value="Unassembled WGS sequence"/>
</dbReference>
<dbReference type="AlphaFoldDB" id="A0A3S5C6H6"/>
<accession>A0A3S5C6H6</accession>
<organism evidence="3 4">
    <name type="scientific">Protopolystoma xenopodis</name>
    <dbReference type="NCBI Taxonomy" id="117903"/>
    <lineage>
        <taxon>Eukaryota</taxon>
        <taxon>Metazoa</taxon>
        <taxon>Spiralia</taxon>
        <taxon>Lophotrochozoa</taxon>
        <taxon>Platyhelminthes</taxon>
        <taxon>Monogenea</taxon>
        <taxon>Polyopisthocotylea</taxon>
        <taxon>Polystomatidea</taxon>
        <taxon>Polystomatidae</taxon>
        <taxon>Protopolystoma</taxon>
    </lineage>
</organism>
<evidence type="ECO:0000313" key="4">
    <source>
        <dbReference type="Proteomes" id="UP000784294"/>
    </source>
</evidence>
<evidence type="ECO:0000256" key="1">
    <source>
        <dbReference type="SAM" id="MobiDB-lite"/>
    </source>
</evidence>
<feature type="region of interest" description="Disordered" evidence="1">
    <location>
        <begin position="121"/>
        <end position="143"/>
    </location>
</feature>
<sequence length="192" mass="21136">NSVSSPLSLFLSLFLFLSLHHYLSLPPSLSPYLPLHFSLYPRILLFSSCSLSPQISAPSGFRKLLASSDARPIGLASPRLGQRRTARFVAERQKARAKARARVANFVADPLVVLGLGRLSSTHGQSGQRHADSLQSRLEGTQPHVLPKSARRTRLSVCMSLFLSLSVCPYVQLHVCMFADGCSNRRKVGRLK</sequence>
<reference evidence="3" key="1">
    <citation type="submission" date="2018-11" db="EMBL/GenBank/DDBJ databases">
        <authorList>
            <consortium name="Pathogen Informatics"/>
        </authorList>
    </citation>
    <scope>NUCLEOTIDE SEQUENCE</scope>
</reference>
<keyword evidence="2" id="KW-0732">Signal</keyword>
<feature type="non-terminal residue" evidence="3">
    <location>
        <position position="1"/>
    </location>
</feature>
<gene>
    <name evidence="3" type="ORF">PXEA_LOCUS31978</name>
</gene>
<comment type="caution">
    <text evidence="3">The sequence shown here is derived from an EMBL/GenBank/DDBJ whole genome shotgun (WGS) entry which is preliminary data.</text>
</comment>
<evidence type="ECO:0000313" key="3">
    <source>
        <dbReference type="EMBL" id="VEL38538.1"/>
    </source>
</evidence>
<protein>
    <submittedName>
        <fullName evidence="3">Uncharacterized protein</fullName>
    </submittedName>
</protein>
<feature type="compositionally biased region" description="Polar residues" evidence="1">
    <location>
        <begin position="121"/>
        <end position="139"/>
    </location>
</feature>